<comment type="similarity">
    <text evidence="1">Belongs to the ComF/GntX family.</text>
</comment>
<organism evidence="2 3">
    <name type="scientific">Candidatus Pseudogracilibacillus intestinigallinarum</name>
    <dbReference type="NCBI Taxonomy" id="2838742"/>
    <lineage>
        <taxon>Bacteria</taxon>
        <taxon>Bacillati</taxon>
        <taxon>Bacillota</taxon>
        <taxon>Bacilli</taxon>
        <taxon>Bacillales</taxon>
        <taxon>Bacillaceae</taxon>
        <taxon>Pseudogracilibacillus</taxon>
    </lineage>
</organism>
<dbReference type="PANTHER" id="PTHR47505:SF1">
    <property type="entry name" value="DNA UTILIZATION PROTEIN YHGH"/>
    <property type="match status" value="1"/>
</dbReference>
<evidence type="ECO:0000313" key="2">
    <source>
        <dbReference type="EMBL" id="HIV73748.1"/>
    </source>
</evidence>
<name>A0A9D1PLR7_9BACI</name>
<dbReference type="SUPFAM" id="SSF53271">
    <property type="entry name" value="PRTase-like"/>
    <property type="match status" value="1"/>
</dbReference>
<comment type="caution">
    <text evidence="2">The sequence shown here is derived from an EMBL/GenBank/DDBJ whole genome shotgun (WGS) entry which is preliminary data.</text>
</comment>
<evidence type="ECO:0000313" key="3">
    <source>
        <dbReference type="Proteomes" id="UP000823937"/>
    </source>
</evidence>
<reference evidence="2" key="1">
    <citation type="journal article" date="2021" name="PeerJ">
        <title>Extensive microbial diversity within the chicken gut microbiome revealed by metagenomics and culture.</title>
        <authorList>
            <person name="Gilroy R."/>
            <person name="Ravi A."/>
            <person name="Getino M."/>
            <person name="Pursley I."/>
            <person name="Horton D.L."/>
            <person name="Alikhan N.F."/>
            <person name="Baker D."/>
            <person name="Gharbi K."/>
            <person name="Hall N."/>
            <person name="Watson M."/>
            <person name="Adriaenssens E.M."/>
            <person name="Foster-Nyarko E."/>
            <person name="Jarju S."/>
            <person name="Secka A."/>
            <person name="Antonio M."/>
            <person name="Oren A."/>
            <person name="Chaudhuri R.R."/>
            <person name="La Ragione R."/>
            <person name="Hildebrand F."/>
            <person name="Pallen M.J."/>
        </authorList>
    </citation>
    <scope>NUCLEOTIDE SEQUENCE</scope>
    <source>
        <strain evidence="2">CHK169-2315</strain>
    </source>
</reference>
<evidence type="ECO:0000256" key="1">
    <source>
        <dbReference type="ARBA" id="ARBA00008007"/>
    </source>
</evidence>
<dbReference type="InterPro" id="IPR051910">
    <property type="entry name" value="ComF/GntX_DNA_util-trans"/>
</dbReference>
<protein>
    <submittedName>
        <fullName evidence="2">ComF family protein</fullName>
    </submittedName>
</protein>
<dbReference type="AlphaFoldDB" id="A0A9D1PLR7"/>
<gene>
    <name evidence="2" type="ORF">H9895_01555</name>
</gene>
<dbReference type="EMBL" id="DXHX01000023">
    <property type="protein sequence ID" value="HIV73748.1"/>
    <property type="molecule type" value="Genomic_DNA"/>
</dbReference>
<dbReference type="InterPro" id="IPR000836">
    <property type="entry name" value="PRTase_dom"/>
</dbReference>
<proteinExistence type="inferred from homology"/>
<reference evidence="2" key="2">
    <citation type="submission" date="2021-04" db="EMBL/GenBank/DDBJ databases">
        <authorList>
            <person name="Gilroy R."/>
        </authorList>
    </citation>
    <scope>NUCLEOTIDE SEQUENCE</scope>
    <source>
        <strain evidence="2">CHK169-2315</strain>
    </source>
</reference>
<dbReference type="Proteomes" id="UP000823937">
    <property type="component" value="Unassembled WGS sequence"/>
</dbReference>
<dbReference type="PANTHER" id="PTHR47505">
    <property type="entry name" value="DNA UTILIZATION PROTEIN YHGH"/>
    <property type="match status" value="1"/>
</dbReference>
<dbReference type="InterPro" id="IPR029057">
    <property type="entry name" value="PRTase-like"/>
</dbReference>
<sequence length="228" mass="26961">MSYCLYCEERISKTISWGTLFILEADKYSCDKCVQTFQAIEDKYCQFCYKRCEQECCEDCYKWKAIYDGNDPLYKNISIYYYNDKMKDIISRWKYRGDYMLGNLFKQKFQTVFREKFSDMNKNISIVPIPLSKERLYERNFNQAAQLASFVTPNISNILERTHTEKQSKKSRKERLMSKNPFILTEKVQTDVILIDDIYTTGQTVRHAASLLKQSGCANIYAFTLVRG</sequence>
<dbReference type="CDD" id="cd06223">
    <property type="entry name" value="PRTases_typeI"/>
    <property type="match status" value="1"/>
</dbReference>
<dbReference type="Gene3D" id="3.40.50.2020">
    <property type="match status" value="1"/>
</dbReference>
<accession>A0A9D1PLR7</accession>